<dbReference type="PANTHER" id="PTHR22642:SF2">
    <property type="entry name" value="PROTEIN LONG AFTER FAR-RED 3"/>
    <property type="match status" value="1"/>
</dbReference>
<feature type="signal peptide" evidence="2">
    <location>
        <begin position="1"/>
        <end position="26"/>
    </location>
</feature>
<dbReference type="SUPFAM" id="SSF51556">
    <property type="entry name" value="Metallo-dependent hydrolases"/>
    <property type="match status" value="1"/>
</dbReference>
<feature type="domain" description="Amidohydrolase 3" evidence="3">
    <location>
        <begin position="76"/>
        <end position="532"/>
    </location>
</feature>
<dbReference type="AlphaFoldDB" id="A0A432V0T9"/>
<dbReference type="SUPFAM" id="SSF51338">
    <property type="entry name" value="Composite domain of metallo-dependent hydrolases"/>
    <property type="match status" value="1"/>
</dbReference>
<evidence type="ECO:0000256" key="1">
    <source>
        <dbReference type="SAM" id="MobiDB-lite"/>
    </source>
</evidence>
<keyword evidence="5" id="KW-1185">Reference proteome</keyword>
<sequence>MRKSIQIITLASSVAVSSLICSQAIAIEQIYFGGPIVTMKDSALFAEAIAVDEGRIVAVGSKEDIEALADDATERVDLQGKTLMPGFIDPHGHMMSAGTAVLSQADLNPPPMGKVTDMAGLIAKLKEHGDSNPDAAVVRGSRYDDTLIAENRHPTREDLDQVSTTRPVVVTHISGHVTVGNSKALEMAGVTAETKDPDGGRIAKDANGQPNGVMEGNAGALLRKLIPKDTKEDELAAIRKGSEMWAAAGFTTANDQFGDPAIIDAYKKAIDDGDFKVRLTYWPRVTTIEAASKFPTVKSGTDVSEGRNLIHQGPLKLVIDGSPQGYTAHFSQPYMTQRAHDHGDYKGFSYWDDRKAFFSFVKRLHRDGWQMTTHANGDQGIQDILDAYSAAQRTYPRNDARHTIQHAQFTRPDQLVQMAALNVNPSFFIGHTFYWGDRHKNVFFGKARAEHISPMKGALEHKLIPTTHTDTWVTPIDGIQMIWSSVNRVSTSGDTIGEGQRIDPLDAMKAITVNAAWQYFQEDIKGTIEPGKLDARINLARLVIS</sequence>
<dbReference type="Gene3D" id="3.20.20.140">
    <property type="entry name" value="Metal-dependent hydrolases"/>
    <property type="match status" value="1"/>
</dbReference>
<feature type="compositionally biased region" description="Basic and acidic residues" evidence="1">
    <location>
        <begin position="193"/>
        <end position="204"/>
    </location>
</feature>
<dbReference type="Gene3D" id="2.30.40.10">
    <property type="entry name" value="Urease, subunit C, domain 1"/>
    <property type="match status" value="1"/>
</dbReference>
<protein>
    <submittedName>
        <fullName evidence="4">Amidohydrolase</fullName>
    </submittedName>
</protein>
<dbReference type="GO" id="GO:0016810">
    <property type="term" value="F:hydrolase activity, acting on carbon-nitrogen (but not peptide) bonds"/>
    <property type="evidence" value="ECO:0007669"/>
    <property type="project" value="InterPro"/>
</dbReference>
<dbReference type="PANTHER" id="PTHR22642">
    <property type="entry name" value="IMIDAZOLONEPROPIONASE"/>
    <property type="match status" value="1"/>
</dbReference>
<dbReference type="InterPro" id="IPR032466">
    <property type="entry name" value="Metal_Hydrolase"/>
</dbReference>
<feature type="chain" id="PRO_5019174618" evidence="2">
    <location>
        <begin position="27"/>
        <end position="545"/>
    </location>
</feature>
<dbReference type="Proteomes" id="UP000281647">
    <property type="component" value="Unassembled WGS sequence"/>
</dbReference>
<evidence type="ECO:0000259" key="3">
    <source>
        <dbReference type="Pfam" id="PF07969"/>
    </source>
</evidence>
<dbReference type="CDD" id="cd01300">
    <property type="entry name" value="YtcJ_like"/>
    <property type="match status" value="1"/>
</dbReference>
<name>A0A432V0T9_9HYPH</name>
<evidence type="ECO:0000256" key="2">
    <source>
        <dbReference type="SAM" id="SignalP"/>
    </source>
</evidence>
<comment type="caution">
    <text evidence="4">The sequence shown here is derived from an EMBL/GenBank/DDBJ whole genome shotgun (WGS) entry which is preliminary data.</text>
</comment>
<reference evidence="4 5" key="1">
    <citation type="submission" date="2018-11" db="EMBL/GenBank/DDBJ databases">
        <title>Pseudaminobacter arsenicus sp. nov., an arsenic-resistant bacterium isolated from arsenic-rich aquifers.</title>
        <authorList>
            <person name="Mu Y."/>
        </authorList>
    </citation>
    <scope>NUCLEOTIDE SEQUENCE [LARGE SCALE GENOMIC DNA]</scope>
    <source>
        <strain evidence="4 5">CB3</strain>
    </source>
</reference>
<dbReference type="Pfam" id="PF07969">
    <property type="entry name" value="Amidohydro_3"/>
    <property type="match status" value="1"/>
</dbReference>
<dbReference type="InterPro" id="IPR013108">
    <property type="entry name" value="Amidohydro_3"/>
</dbReference>
<dbReference type="EMBL" id="RKST01000031">
    <property type="protein sequence ID" value="RUM95780.1"/>
    <property type="molecule type" value="Genomic_DNA"/>
</dbReference>
<dbReference type="InterPro" id="IPR033932">
    <property type="entry name" value="YtcJ-like"/>
</dbReference>
<dbReference type="InterPro" id="IPR011059">
    <property type="entry name" value="Metal-dep_hydrolase_composite"/>
</dbReference>
<keyword evidence="2" id="KW-0732">Signal</keyword>
<dbReference type="OrthoDB" id="9811399at2"/>
<accession>A0A432V0T9</accession>
<organism evidence="4 5">
    <name type="scientific">Borborobacter arsenicus</name>
    <dbReference type="NCBI Taxonomy" id="1851146"/>
    <lineage>
        <taxon>Bacteria</taxon>
        <taxon>Pseudomonadati</taxon>
        <taxon>Pseudomonadota</taxon>
        <taxon>Alphaproteobacteria</taxon>
        <taxon>Hyphomicrobiales</taxon>
        <taxon>Phyllobacteriaceae</taxon>
        <taxon>Borborobacter</taxon>
    </lineage>
</organism>
<feature type="region of interest" description="Disordered" evidence="1">
    <location>
        <begin position="192"/>
        <end position="211"/>
    </location>
</feature>
<dbReference type="Gene3D" id="3.10.310.70">
    <property type="match status" value="1"/>
</dbReference>
<evidence type="ECO:0000313" key="4">
    <source>
        <dbReference type="EMBL" id="RUM95780.1"/>
    </source>
</evidence>
<evidence type="ECO:0000313" key="5">
    <source>
        <dbReference type="Proteomes" id="UP000281647"/>
    </source>
</evidence>
<keyword evidence="4" id="KW-0378">Hydrolase</keyword>
<proteinExistence type="predicted"/>
<gene>
    <name evidence="4" type="ORF">EET67_21500</name>
</gene>